<dbReference type="PANTHER" id="PTHR11276">
    <property type="entry name" value="DNA POLYMERASE TYPE-X FAMILY MEMBER"/>
    <property type="match status" value="1"/>
</dbReference>
<evidence type="ECO:0000256" key="1">
    <source>
        <dbReference type="ARBA" id="ARBA00022679"/>
    </source>
</evidence>
<dbReference type="Gene3D" id="3.30.460.10">
    <property type="entry name" value="Beta Polymerase, domain 2"/>
    <property type="match status" value="1"/>
</dbReference>
<dbReference type="SUPFAM" id="SSF47802">
    <property type="entry name" value="DNA polymerase beta, N-terminal domain-like"/>
    <property type="match status" value="1"/>
</dbReference>
<dbReference type="InterPro" id="IPR029398">
    <property type="entry name" value="PolB_thumb"/>
</dbReference>
<dbReference type="InterPro" id="IPR027421">
    <property type="entry name" value="DNA_pol_lamdba_lyase_dom_sf"/>
</dbReference>
<dbReference type="Gene3D" id="1.10.150.20">
    <property type="entry name" value="5' to 3' exonuclease, C-terminal subdomain"/>
    <property type="match status" value="1"/>
</dbReference>
<keyword evidence="1" id="KW-0808">Transferase</keyword>
<evidence type="ECO:0000313" key="5">
    <source>
        <dbReference type="EMBL" id="KAJ4472701.1"/>
    </source>
</evidence>
<dbReference type="Proteomes" id="UP001150217">
    <property type="component" value="Unassembled WGS sequence"/>
</dbReference>
<comment type="caution">
    <text evidence="5">The sequence shown here is derived from an EMBL/GenBank/DDBJ whole genome shotgun (WGS) entry which is preliminary data.</text>
</comment>
<dbReference type="InterPro" id="IPR022312">
    <property type="entry name" value="DNA_pol_X"/>
</dbReference>
<name>A0ABQ8V3P8_9AGAR</name>
<reference evidence="5" key="1">
    <citation type="submission" date="2022-08" db="EMBL/GenBank/DDBJ databases">
        <title>A Global Phylogenomic Analysis of the Shiitake Genus Lentinula.</title>
        <authorList>
            <consortium name="DOE Joint Genome Institute"/>
            <person name="Sierra-Patev S."/>
            <person name="Min B."/>
            <person name="Naranjo-Ortiz M."/>
            <person name="Looney B."/>
            <person name="Konkel Z."/>
            <person name="Slot J.C."/>
            <person name="Sakamoto Y."/>
            <person name="Steenwyk J.L."/>
            <person name="Rokas A."/>
            <person name="Carro J."/>
            <person name="Camarero S."/>
            <person name="Ferreira P."/>
            <person name="Molpeceres G."/>
            <person name="Ruiz-Duenas F.J."/>
            <person name="Serrano A."/>
            <person name="Henrissat B."/>
            <person name="Drula E."/>
            <person name="Hughes K.W."/>
            <person name="Mata J.L."/>
            <person name="Ishikawa N.K."/>
            <person name="Vargas-Isla R."/>
            <person name="Ushijima S."/>
            <person name="Smith C.A."/>
            <person name="Ahrendt S."/>
            <person name="Andreopoulos W."/>
            <person name="He G."/>
            <person name="Labutti K."/>
            <person name="Lipzen A."/>
            <person name="Ng V."/>
            <person name="Riley R."/>
            <person name="Sandor L."/>
            <person name="Barry K."/>
            <person name="Martinez A.T."/>
            <person name="Xiao Y."/>
            <person name="Gibbons J.G."/>
            <person name="Terashima K."/>
            <person name="Grigoriev I.V."/>
            <person name="Hibbett D.S."/>
        </authorList>
    </citation>
    <scope>NUCLEOTIDE SEQUENCE</scope>
    <source>
        <strain evidence="5">RHP3577 ss4</strain>
    </source>
</reference>
<dbReference type="SMART" id="SM00483">
    <property type="entry name" value="POLXc"/>
    <property type="match status" value="1"/>
</dbReference>
<dbReference type="InterPro" id="IPR002054">
    <property type="entry name" value="DNA-dir_DNA_pol_X"/>
</dbReference>
<feature type="region of interest" description="Disordered" evidence="3">
    <location>
        <begin position="479"/>
        <end position="498"/>
    </location>
</feature>
<dbReference type="Gene3D" id="3.30.210.10">
    <property type="entry name" value="DNA polymerase, thumb domain"/>
    <property type="match status" value="1"/>
</dbReference>
<feature type="compositionally biased region" description="Basic residues" evidence="3">
    <location>
        <begin position="488"/>
        <end position="498"/>
    </location>
</feature>
<dbReference type="EMBL" id="JANVFT010000082">
    <property type="protein sequence ID" value="KAJ4472701.1"/>
    <property type="molecule type" value="Genomic_DNA"/>
</dbReference>
<dbReference type="SUPFAM" id="SSF81301">
    <property type="entry name" value="Nucleotidyltransferase"/>
    <property type="match status" value="1"/>
</dbReference>
<dbReference type="InterPro" id="IPR037160">
    <property type="entry name" value="DNA_Pol_thumb_sf"/>
</dbReference>
<feature type="compositionally biased region" description="Basic and acidic residues" evidence="3">
    <location>
        <begin position="650"/>
        <end position="661"/>
    </location>
</feature>
<keyword evidence="6" id="KW-1185">Reference proteome</keyword>
<dbReference type="Pfam" id="PF07047">
    <property type="entry name" value="OPA3"/>
    <property type="match status" value="1"/>
</dbReference>
<organism evidence="5 6">
    <name type="scientific">Lentinula lateritia</name>
    <dbReference type="NCBI Taxonomy" id="40482"/>
    <lineage>
        <taxon>Eukaryota</taxon>
        <taxon>Fungi</taxon>
        <taxon>Dikarya</taxon>
        <taxon>Basidiomycota</taxon>
        <taxon>Agaricomycotina</taxon>
        <taxon>Agaricomycetes</taxon>
        <taxon>Agaricomycetidae</taxon>
        <taxon>Agaricales</taxon>
        <taxon>Marasmiineae</taxon>
        <taxon>Omphalotaceae</taxon>
        <taxon>Lentinula</taxon>
    </lineage>
</organism>
<protein>
    <recommendedName>
        <fullName evidence="4">DNA-directed DNA polymerase X domain-containing protein</fullName>
    </recommendedName>
</protein>
<gene>
    <name evidence="5" type="ORF">C8R41DRAFT_870328</name>
</gene>
<evidence type="ECO:0000313" key="6">
    <source>
        <dbReference type="Proteomes" id="UP001150217"/>
    </source>
</evidence>
<keyword evidence="2" id="KW-0548">Nucleotidyltransferase</keyword>
<dbReference type="SUPFAM" id="SSF81585">
    <property type="entry name" value="PsbU/PolX domain-like"/>
    <property type="match status" value="1"/>
</dbReference>
<dbReference type="PRINTS" id="PR00869">
    <property type="entry name" value="DNAPOLX"/>
</dbReference>
<dbReference type="Pfam" id="PF14791">
    <property type="entry name" value="DNA_pol_B_thumb"/>
    <property type="match status" value="1"/>
</dbReference>
<evidence type="ECO:0000256" key="2">
    <source>
        <dbReference type="ARBA" id="ARBA00022695"/>
    </source>
</evidence>
<feature type="domain" description="DNA-directed DNA polymerase X" evidence="4">
    <location>
        <begin position="29"/>
        <end position="453"/>
    </location>
</feature>
<dbReference type="InterPro" id="IPR010754">
    <property type="entry name" value="OPA3-like"/>
</dbReference>
<dbReference type="InterPro" id="IPR043519">
    <property type="entry name" value="NT_sf"/>
</dbReference>
<evidence type="ECO:0000259" key="4">
    <source>
        <dbReference type="SMART" id="SM00483"/>
    </source>
</evidence>
<evidence type="ECO:0000256" key="3">
    <source>
        <dbReference type="SAM" id="MobiDB-lite"/>
    </source>
</evidence>
<accession>A0ABQ8V3P8</accession>
<feature type="region of interest" description="Disordered" evidence="3">
    <location>
        <begin position="637"/>
        <end position="661"/>
    </location>
</feature>
<sequence>MLMMSGWRRSVYQCPRGRRWFVTQEKRETTNERIIRVLDQLRREEMQRVDRDRYRIRALNKAIKEVGYLGREMGDETDVEGLKGIGEEMRKELRGVVRGIVRGDGMAKEGEGRRVRDQARMRMVNELLGVPGLGLTTAKELVERGVRSIDQLRGYMELEATSTRHPLYPLSSHLTKTQLTNLRYLSHILHPATRAEITRVVVLLKSLLPSQYKVECVGAYRRGFPISQRIDVCLFHPLFHPLVKDVPRPGEGVVRGRPRGTESEEGGDYLRNVSLKTPLIRKHTTTTTKPDRRGRVELAFRSPVVIPSAVRSTSMFLNQVVPALKAGGLVPQGEGSVGQWKWTGVVRIPGESESLRSRLLALRTPHNPQNVFRKLDLSIAPMPSKATALLFLTGDVEFVRDMRMRADRMGFVLNEFGLWTWNDLDSWSLVPTPTEHDLFAALGIEYIPPEKRNYSFLLTRKTRVPGCFDLKPPRTERARSGYTDGYTKRARRSTKHRARNTRELAGNLKIIINGISKDRYAAYPNQETGQRLNTLCSRHERFRNFCVSLAQLMYRTEVRLRTGILGEPPKHIRPLSETKAIDSGANALAEGFLFSVAAGLILGESYRSLRNETKRRDGVDERLGVLEGRVGELEREVELGKERGRRRGREGKDDTSQNKNS</sequence>
<dbReference type="Gene3D" id="1.10.150.110">
    <property type="entry name" value="DNA polymerase beta, N-terminal domain-like"/>
    <property type="match status" value="1"/>
</dbReference>
<proteinExistence type="predicted"/>
<dbReference type="PANTHER" id="PTHR11276:SF28">
    <property type="entry name" value="DNA POLYMERASE LAMBDA"/>
    <property type="match status" value="1"/>
</dbReference>